<keyword evidence="8 9" id="KW-0378">Hydrolase</keyword>
<comment type="function">
    <text evidence="9">Nucleotidase that shows phosphatase activity on nucleoside 5'-monophosphates.</text>
</comment>
<comment type="cofactor">
    <cofactor evidence="2">
        <name>Mg(2+)</name>
        <dbReference type="ChEBI" id="CHEBI:18420"/>
    </cofactor>
</comment>
<evidence type="ECO:0000256" key="6">
    <source>
        <dbReference type="ARBA" id="ARBA00022723"/>
    </source>
</evidence>
<dbReference type="GO" id="GO:0004309">
    <property type="term" value="F:exopolyphosphatase activity"/>
    <property type="evidence" value="ECO:0007669"/>
    <property type="project" value="TreeGrafter"/>
</dbReference>
<dbReference type="Proteomes" id="UP000033067">
    <property type="component" value="Chromosome"/>
</dbReference>
<dbReference type="NCBIfam" id="TIGR00087">
    <property type="entry name" value="surE"/>
    <property type="match status" value="1"/>
</dbReference>
<dbReference type="EMBL" id="CP011144">
    <property type="protein sequence ID" value="AKC87420.1"/>
    <property type="molecule type" value="Genomic_DNA"/>
</dbReference>
<comment type="similarity">
    <text evidence="4 9">Belongs to the SurE nucleotidase family.</text>
</comment>
<feature type="domain" description="Survival protein SurE-like phosphatase/nucleotidase" evidence="10">
    <location>
        <begin position="3"/>
        <end position="186"/>
    </location>
</feature>
<evidence type="ECO:0000256" key="1">
    <source>
        <dbReference type="ARBA" id="ARBA00000815"/>
    </source>
</evidence>
<dbReference type="GO" id="GO:0008254">
    <property type="term" value="F:3'-nucleotidase activity"/>
    <property type="evidence" value="ECO:0007669"/>
    <property type="project" value="TreeGrafter"/>
</dbReference>
<keyword evidence="7 9" id="KW-0547">Nucleotide-binding</keyword>
<evidence type="ECO:0000259" key="10">
    <source>
        <dbReference type="Pfam" id="PF01975"/>
    </source>
</evidence>
<dbReference type="HAMAP" id="MF_00060">
    <property type="entry name" value="SurE"/>
    <property type="match status" value="1"/>
</dbReference>
<dbReference type="PATRIC" id="fig|314722.6.peg.2674"/>
<evidence type="ECO:0000256" key="7">
    <source>
        <dbReference type="ARBA" id="ARBA00022741"/>
    </source>
</evidence>
<dbReference type="GO" id="GO:0008253">
    <property type="term" value="F:5'-nucleotidase activity"/>
    <property type="evidence" value="ECO:0007669"/>
    <property type="project" value="UniProtKB-UniRule"/>
</dbReference>
<feature type="binding site" evidence="9">
    <location>
        <position position="40"/>
    </location>
    <ligand>
        <name>a divalent metal cation</name>
        <dbReference type="ChEBI" id="CHEBI:60240"/>
    </ligand>
</feature>
<dbReference type="eggNOG" id="COG0496">
    <property type="taxonomic scope" value="Bacteria"/>
</dbReference>
<dbReference type="InterPro" id="IPR002828">
    <property type="entry name" value="SurE-like_Pase/nucleotidase"/>
</dbReference>
<dbReference type="NCBIfam" id="NF001489">
    <property type="entry name" value="PRK00346.1-3"/>
    <property type="match status" value="1"/>
</dbReference>
<evidence type="ECO:0000256" key="9">
    <source>
        <dbReference type="HAMAP-Rule" id="MF_00060"/>
    </source>
</evidence>
<evidence type="ECO:0000256" key="4">
    <source>
        <dbReference type="ARBA" id="ARBA00011062"/>
    </source>
</evidence>
<dbReference type="Gene3D" id="3.40.1210.10">
    <property type="entry name" value="Survival protein SurE-like phosphatase/nucleotidase"/>
    <property type="match status" value="1"/>
</dbReference>
<dbReference type="PANTHER" id="PTHR30457">
    <property type="entry name" value="5'-NUCLEOTIDASE SURE"/>
    <property type="match status" value="1"/>
</dbReference>
<dbReference type="Pfam" id="PF01975">
    <property type="entry name" value="SurE"/>
    <property type="match status" value="1"/>
</dbReference>
<dbReference type="RefSeq" id="WP_052632774.1">
    <property type="nucleotide sequence ID" value="NZ_CP011144.1"/>
</dbReference>
<feature type="binding site" evidence="9">
    <location>
        <position position="92"/>
    </location>
    <ligand>
        <name>a divalent metal cation</name>
        <dbReference type="ChEBI" id="CHEBI:60240"/>
    </ligand>
</feature>
<evidence type="ECO:0000256" key="5">
    <source>
        <dbReference type="ARBA" id="ARBA00022490"/>
    </source>
</evidence>
<evidence type="ECO:0000256" key="3">
    <source>
        <dbReference type="ARBA" id="ARBA00004496"/>
    </source>
</evidence>
<dbReference type="FunFam" id="3.40.1210.10:FF:000001">
    <property type="entry name" value="5'/3'-nucleotidase SurE"/>
    <property type="match status" value="1"/>
</dbReference>
<dbReference type="GO" id="GO:0005737">
    <property type="term" value="C:cytoplasm"/>
    <property type="evidence" value="ECO:0007669"/>
    <property type="project" value="UniProtKB-SubCell"/>
</dbReference>
<feature type="binding site" evidence="9">
    <location>
        <position position="8"/>
    </location>
    <ligand>
        <name>a divalent metal cation</name>
        <dbReference type="ChEBI" id="CHEBI:60240"/>
    </ligand>
</feature>
<proteinExistence type="inferred from homology"/>
<reference evidence="11 12" key="1">
    <citation type="journal article" date="2015" name="Genome Announc.">
        <title>Complete Genome Sequence of Pseudoxanthomonas suwonensis Strain J1, a Cellulose-Degrading Bacterium Isolated from Leaf- and Wood-Enriched Soil.</title>
        <authorList>
            <person name="Hou L."/>
            <person name="Jiang J."/>
            <person name="Xu Z."/>
            <person name="Zhou Y."/>
            <person name="Leung F.C."/>
        </authorList>
    </citation>
    <scope>NUCLEOTIDE SEQUENCE [LARGE SCALE GENOMIC DNA]</scope>
    <source>
        <strain evidence="11 12">J1</strain>
    </source>
</reference>
<evidence type="ECO:0000313" key="12">
    <source>
        <dbReference type="Proteomes" id="UP000033067"/>
    </source>
</evidence>
<dbReference type="GO" id="GO:0000166">
    <property type="term" value="F:nucleotide binding"/>
    <property type="evidence" value="ECO:0007669"/>
    <property type="project" value="UniProtKB-KW"/>
</dbReference>
<dbReference type="AlphaFoldDB" id="A0A0E3UP09"/>
<keyword evidence="6 9" id="KW-0479">Metal-binding</keyword>
<dbReference type="InterPro" id="IPR036523">
    <property type="entry name" value="SurE-like_sf"/>
</dbReference>
<accession>A0A0E3UP09</accession>
<organism evidence="11 12">
    <name type="scientific">Pseudoxanthomonas suwonensis</name>
    <dbReference type="NCBI Taxonomy" id="314722"/>
    <lineage>
        <taxon>Bacteria</taxon>
        <taxon>Pseudomonadati</taxon>
        <taxon>Pseudomonadota</taxon>
        <taxon>Gammaproteobacteria</taxon>
        <taxon>Lysobacterales</taxon>
        <taxon>Lysobacteraceae</taxon>
        <taxon>Pseudoxanthomonas</taxon>
    </lineage>
</organism>
<name>A0A0E3UP09_9GAMM</name>
<dbReference type="NCBIfam" id="NF001490">
    <property type="entry name" value="PRK00346.1-4"/>
    <property type="match status" value="1"/>
</dbReference>
<dbReference type="EC" id="3.1.3.5" evidence="9"/>
<evidence type="ECO:0000313" key="11">
    <source>
        <dbReference type="EMBL" id="AKC87420.1"/>
    </source>
</evidence>
<keyword evidence="5 9" id="KW-0963">Cytoplasm</keyword>
<dbReference type="InterPro" id="IPR030048">
    <property type="entry name" value="SurE"/>
</dbReference>
<dbReference type="OrthoDB" id="9780815at2"/>
<gene>
    <name evidence="9" type="primary">surE</name>
    <name evidence="11" type="ORF">WQ53_12330</name>
</gene>
<comment type="cofactor">
    <cofactor evidence="9">
        <name>a divalent metal cation</name>
        <dbReference type="ChEBI" id="CHEBI:60240"/>
    </cofactor>
    <text evidence="9">Binds 1 divalent metal cation per subunit.</text>
</comment>
<evidence type="ECO:0000256" key="2">
    <source>
        <dbReference type="ARBA" id="ARBA00001946"/>
    </source>
</evidence>
<evidence type="ECO:0000256" key="8">
    <source>
        <dbReference type="ARBA" id="ARBA00022801"/>
    </source>
</evidence>
<dbReference type="GO" id="GO:0046872">
    <property type="term" value="F:metal ion binding"/>
    <property type="evidence" value="ECO:0007669"/>
    <property type="project" value="UniProtKB-UniRule"/>
</dbReference>
<dbReference type="PANTHER" id="PTHR30457:SF12">
    <property type="entry name" value="5'_3'-NUCLEOTIDASE SURE"/>
    <property type="match status" value="1"/>
</dbReference>
<feature type="binding site" evidence="9">
    <location>
        <position position="9"/>
    </location>
    <ligand>
        <name>a divalent metal cation</name>
        <dbReference type="ChEBI" id="CHEBI:60240"/>
    </ligand>
</feature>
<dbReference type="SUPFAM" id="SSF64167">
    <property type="entry name" value="SurE-like"/>
    <property type="match status" value="1"/>
</dbReference>
<comment type="subcellular location">
    <subcellularLocation>
        <location evidence="3 9">Cytoplasm</location>
    </subcellularLocation>
</comment>
<dbReference type="KEGG" id="psuw:WQ53_12330"/>
<sequence>MRVLVSNDDGVDAPGIHALAQGLRDAGHEVYVVAPDRDRSGASNSLTLDLPIRIKRLDHYTCSVAGTPTDCVHLALTGMFEFEPDIVVSGINNTANLGDDVIYSGTVSAAMEGRFLGLPAVAMSLATRNHDAKHYETAARAAVEIVARLLTDPLPADTILNVNVPDLAWGEVRGFEVTRLGNRHRSEPCVPQPDPRGRTVYWIGPAGPEQDAGPGTDFHAVRTGHISITPIHVDLTRYQALEKVAGWVGGLTAALASPDGDASGAVA</sequence>
<keyword evidence="12" id="KW-1185">Reference proteome</keyword>
<comment type="catalytic activity">
    <reaction evidence="1 9">
        <text>a ribonucleoside 5'-phosphate + H2O = a ribonucleoside + phosphate</text>
        <dbReference type="Rhea" id="RHEA:12484"/>
        <dbReference type="ChEBI" id="CHEBI:15377"/>
        <dbReference type="ChEBI" id="CHEBI:18254"/>
        <dbReference type="ChEBI" id="CHEBI:43474"/>
        <dbReference type="ChEBI" id="CHEBI:58043"/>
        <dbReference type="EC" id="3.1.3.5"/>
    </reaction>
</comment>
<protein>
    <recommendedName>
        <fullName evidence="9">5'-nucleotidase SurE</fullName>
        <ecNumber evidence="9">3.1.3.5</ecNumber>
    </recommendedName>
    <alternativeName>
        <fullName evidence="9">Nucleoside 5'-monophosphate phosphohydrolase</fullName>
    </alternativeName>
</protein>